<dbReference type="Pfam" id="PF01735">
    <property type="entry name" value="PLA2_B"/>
    <property type="match status" value="1"/>
</dbReference>
<feature type="domain" description="PLA2c" evidence="11">
    <location>
        <begin position="46"/>
        <end position="616"/>
    </location>
</feature>
<sequence length="684" mass="75366">MQCQMNGAFHLLLLCIKAALASSSSLEGSVTDYAPTMDSECPDISVSPLIRTFTPENQSLHPFEENYIRTRSEVNLPNAWEDWLGDGSQLGYNLTVVKSSFPRIGIAVPGGGLRAALYGAGSLSALDARNPIANQAGTGGLLQVSSYISGLSGGSWLIGSLFLNNWPSIKELVLGNDQDLDGWLLDLPLVMPDGNNILSEKNQAYYGSILWSVMSKELHGIDTSITDLWSRMISYHFLNQTSRDNFFSNESAHGAGQLWSDIQFVPAFQRHQTPFPVVVANSRPIGSNSIGRLPLEPIVYEITPYELASFDPQLSAGVNLSYSGTQLVDGNPLNISTCVTGFDQAGFIMGTSASLFNQIFDFARNQISQFSKADSSALLHIWSRQLEMTRGHADDVANWPNPFYALKNKNFHDRNSTLLELIDGSSNQENIPLAPLLVKVRGLDVIVILEGSADDPVNNWPNGTGLIFTARRQQLLLQASHQRLPPIPDSAQTFFETGINARPTFFGCDPVESPAEYPLVIYLPNAPPFNGSDPVTNTATFTLQYSAKHVGLFLEQVFANIVSGFVPETNLPDLDWNLCLKCAAIDRMRMSSWMNMTRSSSCIQCFNRYCYDPNNLPSRSQLPNRKLEFGNPDFTGIDKLGGFLSANKFYLLAAMIGCAATIAIITYILYKFKNHFHKGSYQKI</sequence>
<evidence type="ECO:0000256" key="7">
    <source>
        <dbReference type="ARBA" id="ARBA00023180"/>
    </source>
</evidence>
<keyword evidence="13" id="KW-1185">Reference proteome</keyword>
<evidence type="ECO:0000259" key="11">
    <source>
        <dbReference type="PROSITE" id="PS51210"/>
    </source>
</evidence>
<dbReference type="SUPFAM" id="SSF52151">
    <property type="entry name" value="FabD/lysophospholipase-like"/>
    <property type="match status" value="1"/>
</dbReference>
<evidence type="ECO:0000256" key="8">
    <source>
        <dbReference type="PROSITE-ProRule" id="PRU00555"/>
    </source>
</evidence>
<evidence type="ECO:0000256" key="5">
    <source>
        <dbReference type="ARBA" id="ARBA00022963"/>
    </source>
</evidence>
<dbReference type="OrthoDB" id="4084751at2759"/>
<protein>
    <recommendedName>
        <fullName evidence="2 9">Lysophospholipase</fullName>
        <ecNumber evidence="2 9">3.1.1.5</ecNumber>
    </recommendedName>
</protein>
<comment type="similarity">
    <text evidence="1 9">Belongs to the lysophospholipase family.</text>
</comment>
<reference evidence="12 13" key="1">
    <citation type="submission" date="2014-02" db="EMBL/GenBank/DDBJ databases">
        <title>Transposable element dynamics among asymbiotic and ectomycorrhizal Amanita fungi.</title>
        <authorList>
            <consortium name="DOE Joint Genome Institute"/>
            <person name="Hess J."/>
            <person name="Skrede I."/>
            <person name="Wolfe B."/>
            <person name="LaButti K."/>
            <person name="Ohm R.A."/>
            <person name="Grigoriev I.V."/>
            <person name="Pringle A."/>
        </authorList>
    </citation>
    <scope>NUCLEOTIDE SEQUENCE [LARGE SCALE GENOMIC DNA]</scope>
    <source>
        <strain evidence="12 13">SKay4041</strain>
    </source>
</reference>
<proteinExistence type="inferred from homology"/>
<comment type="catalytic activity">
    <reaction evidence="9">
        <text>a 1-acyl-sn-glycero-3-phosphocholine + H2O = sn-glycerol 3-phosphocholine + a fatty acid + H(+)</text>
        <dbReference type="Rhea" id="RHEA:15177"/>
        <dbReference type="ChEBI" id="CHEBI:15377"/>
        <dbReference type="ChEBI" id="CHEBI:15378"/>
        <dbReference type="ChEBI" id="CHEBI:16870"/>
        <dbReference type="ChEBI" id="CHEBI:28868"/>
        <dbReference type="ChEBI" id="CHEBI:58168"/>
        <dbReference type="EC" id="3.1.1.5"/>
    </reaction>
</comment>
<dbReference type="STRING" id="703135.A0A2A9NDF2"/>
<keyword evidence="10" id="KW-0472">Membrane</keyword>
<dbReference type="AlphaFoldDB" id="A0A2A9NDF2"/>
<dbReference type="InterPro" id="IPR002642">
    <property type="entry name" value="LysoPLipase_cat_dom"/>
</dbReference>
<keyword evidence="6 8" id="KW-0443">Lipid metabolism</keyword>
<evidence type="ECO:0000256" key="9">
    <source>
        <dbReference type="RuleBase" id="RU362103"/>
    </source>
</evidence>
<evidence type="ECO:0000256" key="3">
    <source>
        <dbReference type="ARBA" id="ARBA00022729"/>
    </source>
</evidence>
<dbReference type="GO" id="GO:0004622">
    <property type="term" value="F:phosphatidylcholine lysophospholipase activity"/>
    <property type="evidence" value="ECO:0007669"/>
    <property type="project" value="UniProtKB-EC"/>
</dbReference>
<feature type="chain" id="PRO_5011824053" description="Lysophospholipase" evidence="9">
    <location>
        <begin position="22"/>
        <end position="684"/>
    </location>
</feature>
<dbReference type="GO" id="GO:0004623">
    <property type="term" value="F:phospholipase A2 activity"/>
    <property type="evidence" value="ECO:0007669"/>
    <property type="project" value="TreeGrafter"/>
</dbReference>
<evidence type="ECO:0000313" key="13">
    <source>
        <dbReference type="Proteomes" id="UP000242287"/>
    </source>
</evidence>
<evidence type="ECO:0000256" key="1">
    <source>
        <dbReference type="ARBA" id="ARBA00008780"/>
    </source>
</evidence>
<dbReference type="SMART" id="SM00022">
    <property type="entry name" value="PLAc"/>
    <property type="match status" value="1"/>
</dbReference>
<accession>A0A2A9NDF2</accession>
<keyword evidence="3 9" id="KW-0732">Signal</keyword>
<name>A0A2A9NDF2_9AGAR</name>
<evidence type="ECO:0000313" key="12">
    <source>
        <dbReference type="EMBL" id="PFH47334.1"/>
    </source>
</evidence>
<feature type="signal peptide" evidence="9">
    <location>
        <begin position="1"/>
        <end position="21"/>
    </location>
</feature>
<organism evidence="12 13">
    <name type="scientific">Amanita thiersii Skay4041</name>
    <dbReference type="NCBI Taxonomy" id="703135"/>
    <lineage>
        <taxon>Eukaryota</taxon>
        <taxon>Fungi</taxon>
        <taxon>Dikarya</taxon>
        <taxon>Basidiomycota</taxon>
        <taxon>Agaricomycotina</taxon>
        <taxon>Agaricomycetes</taxon>
        <taxon>Agaricomycetidae</taxon>
        <taxon>Agaricales</taxon>
        <taxon>Pluteineae</taxon>
        <taxon>Amanitaceae</taxon>
        <taxon>Amanita</taxon>
    </lineage>
</organism>
<keyword evidence="5 8" id="KW-0442">Lipid degradation</keyword>
<dbReference type="InterPro" id="IPR016035">
    <property type="entry name" value="Acyl_Trfase/lysoPLipase"/>
</dbReference>
<evidence type="ECO:0000256" key="2">
    <source>
        <dbReference type="ARBA" id="ARBA00013274"/>
    </source>
</evidence>
<evidence type="ECO:0000256" key="4">
    <source>
        <dbReference type="ARBA" id="ARBA00022801"/>
    </source>
</evidence>
<keyword evidence="4 8" id="KW-0378">Hydrolase</keyword>
<gene>
    <name evidence="12" type="ORF">AMATHDRAFT_67917</name>
</gene>
<keyword evidence="10" id="KW-1133">Transmembrane helix</keyword>
<dbReference type="Gene3D" id="3.40.1090.10">
    <property type="entry name" value="Cytosolic phospholipase A2 catalytic domain"/>
    <property type="match status" value="1"/>
</dbReference>
<keyword evidence="10" id="KW-0812">Transmembrane</keyword>
<evidence type="ECO:0000256" key="10">
    <source>
        <dbReference type="SAM" id="Phobius"/>
    </source>
</evidence>
<feature type="transmembrane region" description="Helical" evidence="10">
    <location>
        <begin position="649"/>
        <end position="670"/>
    </location>
</feature>
<dbReference type="EMBL" id="KZ302117">
    <property type="protein sequence ID" value="PFH47334.1"/>
    <property type="molecule type" value="Genomic_DNA"/>
</dbReference>
<dbReference type="GO" id="GO:0005829">
    <property type="term" value="C:cytosol"/>
    <property type="evidence" value="ECO:0007669"/>
    <property type="project" value="TreeGrafter"/>
</dbReference>
<dbReference type="EC" id="3.1.1.5" evidence="2 9"/>
<dbReference type="PROSITE" id="PS51210">
    <property type="entry name" value="PLA2C"/>
    <property type="match status" value="1"/>
</dbReference>
<keyword evidence="7" id="KW-0325">Glycoprotein</keyword>
<dbReference type="PANTHER" id="PTHR10728:SF33">
    <property type="entry name" value="LYSOPHOSPHOLIPASE 1-RELATED"/>
    <property type="match status" value="1"/>
</dbReference>
<dbReference type="Proteomes" id="UP000242287">
    <property type="component" value="Unassembled WGS sequence"/>
</dbReference>
<evidence type="ECO:0000256" key="6">
    <source>
        <dbReference type="ARBA" id="ARBA00023098"/>
    </source>
</evidence>
<dbReference type="PANTHER" id="PTHR10728">
    <property type="entry name" value="CYTOSOLIC PHOSPHOLIPASE A2"/>
    <property type="match status" value="1"/>
</dbReference>
<dbReference type="GO" id="GO:0046475">
    <property type="term" value="P:glycerophospholipid catabolic process"/>
    <property type="evidence" value="ECO:0007669"/>
    <property type="project" value="TreeGrafter"/>
</dbReference>